<dbReference type="EMBL" id="KZ821633">
    <property type="protein sequence ID" value="PYH66546.1"/>
    <property type="molecule type" value="Genomic_DNA"/>
</dbReference>
<reference evidence="1" key="1">
    <citation type="submission" date="2016-12" db="EMBL/GenBank/DDBJ databases">
        <title>The genomes of Aspergillus section Nigri reveals drivers in fungal speciation.</title>
        <authorList>
            <consortium name="DOE Joint Genome Institute"/>
            <person name="Vesth T.C."/>
            <person name="Nybo J."/>
            <person name="Theobald S."/>
            <person name="Brandl J."/>
            <person name="Frisvad J.C."/>
            <person name="Nielsen K.F."/>
            <person name="Lyhne E.K."/>
            <person name="Kogle M.E."/>
            <person name="Kuo A."/>
            <person name="Riley R."/>
            <person name="Clum A."/>
            <person name="Nolan M."/>
            <person name="Lipzen A."/>
            <person name="Salamov A."/>
            <person name="Henrissat B."/>
            <person name="Wiebenga A."/>
            <person name="De Vries R.P."/>
            <person name="Grigoriev I.V."/>
            <person name="Mortensen U.H."/>
            <person name="Andersen M.R."/>
            <person name="Baker S.E."/>
        </authorList>
    </citation>
    <scope>NUCLEOTIDE SEQUENCE [LARGE SCALE GENOMIC DNA]</scope>
    <source>
        <strain evidence="1">CBS 113365</strain>
    </source>
</reference>
<keyword evidence="2" id="KW-1185">Reference proteome</keyword>
<protein>
    <submittedName>
        <fullName evidence="1">Uncharacterized protein</fullName>
    </submittedName>
</protein>
<evidence type="ECO:0000313" key="1">
    <source>
        <dbReference type="EMBL" id="PYH66546.1"/>
    </source>
</evidence>
<sequence>MPKPPRRIHSNVSLGPYEESDPENIVLRPLNNLHDVVRQMVYEVRNHESTIASLITWAETIDPNTYRKQVPWPRELVEAFDRYKHLVDMIGPRLTAFKEYENRTNKPTKVRNSPEVRMKRFELAIEWGRAAMSAAEGRIHVLVTYRNAYDNKRSIQTHIQQASDTLQSARAAVDAAGDNYRAYWRGMAAGKPRSSVLTSDTFSDGSD</sequence>
<accession>A0A319B1J3</accession>
<organism evidence="1 2">
    <name type="scientific">Aspergillus vadensis (strain CBS 113365 / IMI 142717 / IBT 24658)</name>
    <dbReference type="NCBI Taxonomy" id="1448311"/>
    <lineage>
        <taxon>Eukaryota</taxon>
        <taxon>Fungi</taxon>
        <taxon>Dikarya</taxon>
        <taxon>Ascomycota</taxon>
        <taxon>Pezizomycotina</taxon>
        <taxon>Eurotiomycetes</taxon>
        <taxon>Eurotiomycetidae</taxon>
        <taxon>Eurotiales</taxon>
        <taxon>Aspergillaceae</taxon>
        <taxon>Aspergillus</taxon>
        <taxon>Aspergillus subgen. Circumdati</taxon>
    </lineage>
</organism>
<dbReference type="GeneID" id="37215487"/>
<dbReference type="Proteomes" id="UP000248405">
    <property type="component" value="Unassembled WGS sequence"/>
</dbReference>
<dbReference type="AlphaFoldDB" id="A0A319B1J3"/>
<gene>
    <name evidence="1" type="ORF">BO88DRAFT_455951</name>
</gene>
<evidence type="ECO:0000313" key="2">
    <source>
        <dbReference type="Proteomes" id="UP000248405"/>
    </source>
</evidence>
<dbReference type="RefSeq" id="XP_025560340.1">
    <property type="nucleotide sequence ID" value="XM_025710895.1"/>
</dbReference>
<dbReference type="OrthoDB" id="4497196at2759"/>
<proteinExistence type="predicted"/>
<name>A0A319B1J3_ASPVC</name>